<feature type="compositionally biased region" description="Acidic residues" evidence="1">
    <location>
        <begin position="356"/>
        <end position="373"/>
    </location>
</feature>
<comment type="caution">
    <text evidence="3">The sequence shown here is derived from an EMBL/GenBank/DDBJ whole genome shotgun (WGS) entry which is preliminary data.</text>
</comment>
<evidence type="ECO:0000313" key="3">
    <source>
        <dbReference type="EMBL" id="MFD2116487.1"/>
    </source>
</evidence>
<feature type="domain" description="LysM" evidence="2">
    <location>
        <begin position="469"/>
        <end position="512"/>
    </location>
</feature>
<proteinExistence type="predicted"/>
<dbReference type="InterPro" id="IPR036779">
    <property type="entry name" value="LysM_dom_sf"/>
</dbReference>
<dbReference type="Proteomes" id="UP001597362">
    <property type="component" value="Unassembled WGS sequence"/>
</dbReference>
<gene>
    <name evidence="3" type="ORF">ACFSJH_12210</name>
</gene>
<dbReference type="InterPro" id="IPR048862">
    <property type="entry name" value="SPOCS_spoVID_N"/>
</dbReference>
<sequence>MSEKSGGLRFDVYERVHLPDDVAAIDELEEIELIPRIAVMDEGDQAILRGQLLLSGVYRSSEVHDGILALEHRIPVEISLPMHRVSRLDDISIDIDNFDVDILSARTLNVTGVLSLRGLLVDSVEEEQQWQEEVFTAVHENNGEQPLELQTDTERWEDQAETTEETEYQWQEEVEVETTAEAPSYIASETRDEQSVEGVYSNEINLEEQWQLQREEPYDQVVEVVQEDDAELVLTRNDEPEEEAEEYTTYATFVEPDYDDTLEQLEEERAEEQGFATAEAETVHSGWALLGTEATRIHEEDTEQAYEHDDEMEFAEEEISLPEYENAFEDRSPQAFEEESEIANEATMETWVETSGEIEEDEREEELVEDDEPTNVASTAPPANLNTTPHVAFHTKSADQSQENTNVGIRSLLGSSDREKALREAVIQQELDASNEQEHLAEQARQDDEVEWQSMFLGREKGQSFKKIRMCIVQKEETLEAIALRYNITPGVLQKHNQLHDSDVSEGQLLYIPATQLS</sequence>
<dbReference type="Gene3D" id="3.10.350.10">
    <property type="entry name" value="LysM domain"/>
    <property type="match status" value="1"/>
</dbReference>
<dbReference type="Pfam" id="PF20918">
    <property type="entry name" value="SPOCS_spoVID-N"/>
    <property type="match status" value="1"/>
</dbReference>
<dbReference type="CDD" id="cd00118">
    <property type="entry name" value="LysM"/>
    <property type="match status" value="1"/>
</dbReference>
<dbReference type="InterPro" id="IPR018392">
    <property type="entry name" value="LysM"/>
</dbReference>
<feature type="region of interest" description="Disordered" evidence="1">
    <location>
        <begin position="355"/>
        <end position="385"/>
    </location>
</feature>
<name>A0ABW4YLK0_9BACL</name>
<dbReference type="Pfam" id="PF01476">
    <property type="entry name" value="LysM"/>
    <property type="match status" value="1"/>
</dbReference>
<organism evidence="3 4">
    <name type="scientific">Paenibacillus yanchengensis</name>
    <dbReference type="NCBI Taxonomy" id="2035833"/>
    <lineage>
        <taxon>Bacteria</taxon>
        <taxon>Bacillati</taxon>
        <taxon>Bacillota</taxon>
        <taxon>Bacilli</taxon>
        <taxon>Bacillales</taxon>
        <taxon>Paenibacillaceae</taxon>
        <taxon>Paenibacillus</taxon>
    </lineage>
</organism>
<evidence type="ECO:0000313" key="4">
    <source>
        <dbReference type="Proteomes" id="UP001597362"/>
    </source>
</evidence>
<dbReference type="PROSITE" id="PS51782">
    <property type="entry name" value="LYSM"/>
    <property type="match status" value="1"/>
</dbReference>
<reference evidence="4" key="1">
    <citation type="journal article" date="2019" name="Int. J. Syst. Evol. Microbiol.">
        <title>The Global Catalogue of Microorganisms (GCM) 10K type strain sequencing project: providing services to taxonomists for standard genome sequencing and annotation.</title>
        <authorList>
            <consortium name="The Broad Institute Genomics Platform"/>
            <consortium name="The Broad Institute Genome Sequencing Center for Infectious Disease"/>
            <person name="Wu L."/>
            <person name="Ma J."/>
        </authorList>
    </citation>
    <scope>NUCLEOTIDE SEQUENCE [LARGE SCALE GENOMIC DNA]</scope>
    <source>
        <strain evidence="4">GH52</strain>
    </source>
</reference>
<dbReference type="EMBL" id="JBHUHO010000030">
    <property type="protein sequence ID" value="MFD2116487.1"/>
    <property type="molecule type" value="Genomic_DNA"/>
</dbReference>
<dbReference type="SMART" id="SM00257">
    <property type="entry name" value="LysM"/>
    <property type="match status" value="1"/>
</dbReference>
<evidence type="ECO:0000256" key="1">
    <source>
        <dbReference type="SAM" id="MobiDB-lite"/>
    </source>
</evidence>
<protein>
    <submittedName>
        <fullName evidence="3">LysM peptidoglycan-binding domain-containing protein</fullName>
    </submittedName>
</protein>
<keyword evidence="4" id="KW-1185">Reference proteome</keyword>
<evidence type="ECO:0000259" key="2">
    <source>
        <dbReference type="PROSITE" id="PS51782"/>
    </source>
</evidence>
<dbReference type="RefSeq" id="WP_377772695.1">
    <property type="nucleotide sequence ID" value="NZ_JBHUHO010000030.1"/>
</dbReference>
<accession>A0ABW4YLK0</accession>
<dbReference type="SUPFAM" id="SSF54106">
    <property type="entry name" value="LysM domain"/>
    <property type="match status" value="1"/>
</dbReference>